<name>G7YN62_CLOSI</name>
<dbReference type="PANTHER" id="PTHR33327:SF3">
    <property type="entry name" value="RNA-DIRECTED DNA POLYMERASE"/>
    <property type="match status" value="1"/>
</dbReference>
<dbReference type="PANTHER" id="PTHR33327">
    <property type="entry name" value="ENDONUCLEASE"/>
    <property type="match status" value="1"/>
</dbReference>
<proteinExistence type="predicted"/>
<sequence>MIYKHEAVTNDRQGRLTMEKRFEIIVQGLCRPCREEIDRLLQRQISRSLTPDIRYNHRRIDCIADGTDRDICQTKTAEPAKTKKIRFRGCQVARHIGRCCPEYMWCPMKKRVDAESRKGAGRRIRGLDRGPAGLSAQAYQTRPSGNEQPLLHTFAKQLDLVWSSLVFRYGSLQYFCQKNKSPHFLSPNLECREAVLIRPLPSDQPGVSDCEIRTDIPSIAQQKFKSVYDVWFALCINITSPSNLSAATDFPTTITRHKRSNHVTIPIPLTTLPDASNEIAADLRDILMDPDSTKLYTQLRTAIIKRCSLSKHKRPEQLLSGGSLDGSTPSQLLRRLYSIMGDRKIDEALLKQLLLKSLPTHGQGLNKAFNSYPLKDGQTVEQVVRAILSANFDLPTTARNKSNADVGEYEASFSAGNFHEVRRQYLRRIGKLPSDAYFRSRTTDGMLVSMSFVFREHLELIIIRCSCFLFLRTNVELSRMRTSWMQPTCMAANASSTTLKPLKILSAQETACLIYYDSKRAEYVANDQDQPWSKRCAIVATKC</sequence>
<gene>
    <name evidence="1" type="ORF">CLF_102735</name>
</gene>
<dbReference type="EMBL" id="DF143889">
    <property type="protein sequence ID" value="GAA54393.1"/>
    <property type="molecule type" value="Genomic_DNA"/>
</dbReference>
<keyword evidence="2" id="KW-1185">Reference proteome</keyword>
<dbReference type="AlphaFoldDB" id="G7YN62"/>
<accession>G7YN62</accession>
<dbReference type="Proteomes" id="UP000008909">
    <property type="component" value="Unassembled WGS sequence"/>
</dbReference>
<reference evidence="1" key="1">
    <citation type="journal article" date="2011" name="Genome Biol.">
        <title>The draft genome of the carcinogenic human liver fluke Clonorchis sinensis.</title>
        <authorList>
            <person name="Wang X."/>
            <person name="Chen W."/>
            <person name="Huang Y."/>
            <person name="Sun J."/>
            <person name="Men J."/>
            <person name="Liu H."/>
            <person name="Luo F."/>
            <person name="Guo L."/>
            <person name="Lv X."/>
            <person name="Deng C."/>
            <person name="Zhou C."/>
            <person name="Fan Y."/>
            <person name="Li X."/>
            <person name="Huang L."/>
            <person name="Hu Y."/>
            <person name="Liang C."/>
            <person name="Hu X."/>
            <person name="Xu J."/>
            <person name="Yu X."/>
        </authorList>
    </citation>
    <scope>NUCLEOTIDE SEQUENCE [LARGE SCALE GENOMIC DNA]</scope>
    <source>
        <strain evidence="1">Henan</strain>
    </source>
</reference>
<organism evidence="1 2">
    <name type="scientific">Clonorchis sinensis</name>
    <name type="common">Chinese liver fluke</name>
    <dbReference type="NCBI Taxonomy" id="79923"/>
    <lineage>
        <taxon>Eukaryota</taxon>
        <taxon>Metazoa</taxon>
        <taxon>Spiralia</taxon>
        <taxon>Lophotrochozoa</taxon>
        <taxon>Platyhelminthes</taxon>
        <taxon>Trematoda</taxon>
        <taxon>Digenea</taxon>
        <taxon>Opisthorchiida</taxon>
        <taxon>Opisthorchiata</taxon>
        <taxon>Opisthorchiidae</taxon>
        <taxon>Clonorchis</taxon>
    </lineage>
</organism>
<evidence type="ECO:0000313" key="2">
    <source>
        <dbReference type="Proteomes" id="UP000008909"/>
    </source>
</evidence>
<reference key="2">
    <citation type="submission" date="2011-10" db="EMBL/GenBank/DDBJ databases">
        <title>The genome and transcriptome sequence of Clonorchis sinensis provide insights into the carcinogenic liver fluke.</title>
        <authorList>
            <person name="Wang X."/>
            <person name="Huang Y."/>
            <person name="Chen W."/>
            <person name="Liu H."/>
            <person name="Guo L."/>
            <person name="Chen Y."/>
            <person name="Luo F."/>
            <person name="Zhou W."/>
            <person name="Sun J."/>
            <person name="Mao Q."/>
            <person name="Liang P."/>
            <person name="Zhou C."/>
            <person name="Tian Y."/>
            <person name="Men J."/>
            <person name="Lv X."/>
            <person name="Huang L."/>
            <person name="Zhou J."/>
            <person name="Hu Y."/>
            <person name="Li R."/>
            <person name="Zhang F."/>
            <person name="Lei H."/>
            <person name="Li X."/>
            <person name="Hu X."/>
            <person name="Liang C."/>
            <person name="Xu J."/>
            <person name="Wu Z."/>
            <person name="Yu X."/>
        </authorList>
    </citation>
    <scope>NUCLEOTIDE SEQUENCE</scope>
    <source>
        <strain>Henan</strain>
    </source>
</reference>
<evidence type="ECO:0000313" key="1">
    <source>
        <dbReference type="EMBL" id="GAA54393.1"/>
    </source>
</evidence>
<protein>
    <submittedName>
        <fullName evidence="1">Uncharacterized protein</fullName>
    </submittedName>
</protein>